<feature type="compositionally biased region" description="Basic residues" evidence="1">
    <location>
        <begin position="45"/>
        <end position="61"/>
    </location>
</feature>
<dbReference type="Gene3D" id="3.40.50.300">
    <property type="entry name" value="P-loop containing nucleotide triphosphate hydrolases"/>
    <property type="match status" value="1"/>
</dbReference>
<organism evidence="2 3">
    <name type="scientific">Entomortierella parvispora</name>
    <dbReference type="NCBI Taxonomy" id="205924"/>
    <lineage>
        <taxon>Eukaryota</taxon>
        <taxon>Fungi</taxon>
        <taxon>Fungi incertae sedis</taxon>
        <taxon>Mucoromycota</taxon>
        <taxon>Mortierellomycotina</taxon>
        <taxon>Mortierellomycetes</taxon>
        <taxon>Mortierellales</taxon>
        <taxon>Mortierellaceae</taxon>
        <taxon>Entomortierella</taxon>
    </lineage>
</organism>
<name>A0A9P3LTG8_9FUNG</name>
<feature type="region of interest" description="Disordered" evidence="1">
    <location>
        <begin position="30"/>
        <end position="67"/>
    </location>
</feature>
<reference evidence="2" key="1">
    <citation type="submission" date="2021-11" db="EMBL/GenBank/DDBJ databases">
        <authorList>
            <person name="Herlambang A."/>
            <person name="Guo Y."/>
            <person name="Takashima Y."/>
            <person name="Nishizawa T."/>
        </authorList>
    </citation>
    <scope>NUCLEOTIDE SEQUENCE</scope>
    <source>
        <strain evidence="2">E1425</strain>
    </source>
</reference>
<feature type="region of interest" description="Disordered" evidence="1">
    <location>
        <begin position="198"/>
        <end position="241"/>
    </location>
</feature>
<dbReference type="InterPro" id="IPR027417">
    <property type="entry name" value="P-loop_NTPase"/>
</dbReference>
<feature type="compositionally biased region" description="Polar residues" evidence="1">
    <location>
        <begin position="471"/>
        <end position="490"/>
    </location>
</feature>
<reference evidence="2" key="2">
    <citation type="journal article" date="2022" name="Microbiol. Resour. Announc.">
        <title>Whole-Genome Sequence of Entomortierella parvispora E1425, a Mucoromycotan Fungus Associated with Burkholderiaceae-Related Endosymbiotic Bacteria.</title>
        <authorList>
            <person name="Herlambang A."/>
            <person name="Guo Y."/>
            <person name="Takashima Y."/>
            <person name="Narisawa K."/>
            <person name="Ohta H."/>
            <person name="Nishizawa T."/>
        </authorList>
    </citation>
    <scope>NUCLEOTIDE SEQUENCE</scope>
    <source>
        <strain evidence="2">E1425</strain>
    </source>
</reference>
<sequence length="524" mass="59024">MPGPNYTSLLQIEAESGLDFITSLRNFSLQPSTSSRDTIRDSSGHRNHPRPYWHPHQHSHSHSNQYPQRQRWVAPITTTFAETGRPDGQPSARTGVSLGLEGIDPILERHGLLFPGDMVDIYGSSCSGKTLVLYAIIISTILPYSWDYFPSTSLSPREPLFLKGKGKGVLFIDMDQGFSVERLENLLRKRIRHTLLQTANTQEHSAQGSTKAAEGSSTGTVEIPGVETTQDTSAARPAQVQPRLDLDSIEISQKVEGLIEACLQNVHIFRPPDAISTIVLLRTMDQYLQQHQHRQRPQNQPPPPSRPSQRRETSTPIQTASIPGAPFSLLMLDSISSFYWQERSQSSIHHSRVLSTITDAFHRLSQHWDLVLISTSWSLPSTTSFAPSSGPSRSNADKTLTDGYRKQLKYRFLMQSRNLERFTSENELMEAWHRIQDNGHDRPQPEHLKSFDKRPGQQQDQSPQESEQWEHNSTTNDKSSTVDRSGSVFQAQMILPNNSPPEFFRISVSDREGVHVFEAPAAPQ</sequence>
<dbReference type="GO" id="GO:0005815">
    <property type="term" value="C:microtubule organizing center"/>
    <property type="evidence" value="ECO:0007669"/>
    <property type="project" value="TreeGrafter"/>
</dbReference>
<feature type="compositionally biased region" description="Low complexity" evidence="1">
    <location>
        <begin position="457"/>
        <end position="466"/>
    </location>
</feature>
<dbReference type="OrthoDB" id="420422at2759"/>
<protein>
    <submittedName>
        <fullName evidence="2">DNA-repair protein XRCC2</fullName>
    </submittedName>
</protein>
<evidence type="ECO:0000256" key="1">
    <source>
        <dbReference type="SAM" id="MobiDB-lite"/>
    </source>
</evidence>
<dbReference type="GO" id="GO:0000400">
    <property type="term" value="F:four-way junction DNA binding"/>
    <property type="evidence" value="ECO:0007669"/>
    <property type="project" value="TreeGrafter"/>
</dbReference>
<feature type="compositionally biased region" description="Basic and acidic residues" evidence="1">
    <location>
        <begin position="437"/>
        <end position="455"/>
    </location>
</feature>
<dbReference type="EMBL" id="BQFW01000003">
    <property type="protein sequence ID" value="GJJ70028.1"/>
    <property type="molecule type" value="Genomic_DNA"/>
</dbReference>
<comment type="caution">
    <text evidence="2">The sequence shown here is derived from an EMBL/GenBank/DDBJ whole genome shotgun (WGS) entry which is preliminary data.</text>
</comment>
<dbReference type="GO" id="GO:0005657">
    <property type="term" value="C:replication fork"/>
    <property type="evidence" value="ECO:0007669"/>
    <property type="project" value="InterPro"/>
</dbReference>
<dbReference type="InterPro" id="IPR030547">
    <property type="entry name" value="XRCC2"/>
</dbReference>
<dbReference type="GO" id="GO:0000724">
    <property type="term" value="P:double-strand break repair via homologous recombination"/>
    <property type="evidence" value="ECO:0007669"/>
    <property type="project" value="InterPro"/>
</dbReference>
<dbReference type="SUPFAM" id="SSF52540">
    <property type="entry name" value="P-loop containing nucleoside triphosphate hydrolases"/>
    <property type="match status" value="1"/>
</dbReference>
<dbReference type="PANTHER" id="PTHR46644">
    <property type="entry name" value="DNA REPAIR PROTEIN XRCC2"/>
    <property type="match status" value="1"/>
</dbReference>
<accession>A0A9P3LTG8</accession>
<gene>
    <name evidence="2" type="ORF">EMPS_02377</name>
</gene>
<feature type="region of interest" description="Disordered" evidence="1">
    <location>
        <begin position="437"/>
        <end position="503"/>
    </location>
</feature>
<keyword evidence="3" id="KW-1185">Reference proteome</keyword>
<evidence type="ECO:0000313" key="3">
    <source>
        <dbReference type="Proteomes" id="UP000827284"/>
    </source>
</evidence>
<dbReference type="AlphaFoldDB" id="A0A9P3LTG8"/>
<dbReference type="GO" id="GO:0042148">
    <property type="term" value="P:DNA strand invasion"/>
    <property type="evidence" value="ECO:0007669"/>
    <property type="project" value="TreeGrafter"/>
</dbReference>
<feature type="compositionally biased region" description="Polar residues" evidence="1">
    <location>
        <begin position="198"/>
        <end position="220"/>
    </location>
</feature>
<dbReference type="PANTHER" id="PTHR46644:SF2">
    <property type="entry name" value="DNA REPAIR PROTEIN XRCC2"/>
    <property type="match status" value="1"/>
</dbReference>
<proteinExistence type="predicted"/>
<feature type="region of interest" description="Disordered" evidence="1">
    <location>
        <begin position="289"/>
        <end position="322"/>
    </location>
</feature>
<dbReference type="GO" id="GO:0033063">
    <property type="term" value="C:Rad51B-Rad51C-Rad51D-XRCC2 complex"/>
    <property type="evidence" value="ECO:0007669"/>
    <property type="project" value="InterPro"/>
</dbReference>
<evidence type="ECO:0000313" key="2">
    <source>
        <dbReference type="EMBL" id="GJJ70028.1"/>
    </source>
</evidence>
<dbReference type="Proteomes" id="UP000827284">
    <property type="component" value="Unassembled WGS sequence"/>
</dbReference>